<dbReference type="AlphaFoldDB" id="A0AB34IHF8"/>
<keyword evidence="7" id="KW-0520">NAD</keyword>
<comment type="similarity">
    <text evidence="2">Belongs to the nitroreductase family.</text>
</comment>
<dbReference type="Proteomes" id="UP001515480">
    <property type="component" value="Unassembled WGS sequence"/>
</dbReference>
<evidence type="ECO:0000256" key="5">
    <source>
        <dbReference type="ARBA" id="ARBA00022857"/>
    </source>
</evidence>
<dbReference type="Pfam" id="PF00881">
    <property type="entry name" value="Nitroreductase"/>
    <property type="match status" value="1"/>
</dbReference>
<evidence type="ECO:0000313" key="10">
    <source>
        <dbReference type="EMBL" id="KAL1498467.1"/>
    </source>
</evidence>
<name>A0AB34IHF8_PRYPA</name>
<dbReference type="InterPro" id="IPR029479">
    <property type="entry name" value="Nitroreductase"/>
</dbReference>
<dbReference type="SUPFAM" id="SSF55469">
    <property type="entry name" value="FMN-dependent nitroreductase-like"/>
    <property type="match status" value="1"/>
</dbReference>
<keyword evidence="8" id="KW-1133">Transmembrane helix</keyword>
<dbReference type="EMBL" id="JBGBPQ010000027">
    <property type="protein sequence ID" value="KAL1498467.1"/>
    <property type="molecule type" value="Genomic_DNA"/>
</dbReference>
<feature type="transmembrane region" description="Helical" evidence="8">
    <location>
        <begin position="12"/>
        <end position="31"/>
    </location>
</feature>
<evidence type="ECO:0000313" key="11">
    <source>
        <dbReference type="Proteomes" id="UP001515480"/>
    </source>
</evidence>
<evidence type="ECO:0000256" key="1">
    <source>
        <dbReference type="ARBA" id="ARBA00001917"/>
    </source>
</evidence>
<dbReference type="InterPro" id="IPR000415">
    <property type="entry name" value="Nitroreductase-like"/>
</dbReference>
<sequence>MLRHLAAFTVESQLIAASLSAAILCLGWWAYCRCSRENGKHASASVQRSHEAAVVSLTLFLVSCAYSTTVRNAIAAWAGQLAVVPAVLVLGAAALLPLSFESIFPSAAASGPVAPLLPSAAATARLIRSRRSVFPKDYNGASVPRAAIERALEAANWAPTHGKTEAWRFTVFAGGQRIAQLEEAKLRALHEQLPPDQLPAALEKMERKRKDVAKVSHIIAIVVKRVRNAKGSLMPAWEETCSVACAVQNMHLSLTAEGFACYWSSGGVGGWAEAEAIRSLVGADGAVEGERDQVLGWFYVGCSSRMDFYKGRRGPIADKVTWLESE</sequence>
<dbReference type="InterPro" id="IPR052530">
    <property type="entry name" value="NAD(P)H_nitroreductase"/>
</dbReference>
<accession>A0AB34IHF8</accession>
<dbReference type="CDD" id="cd02135">
    <property type="entry name" value="YdjA-like"/>
    <property type="match status" value="1"/>
</dbReference>
<dbReference type="InterPro" id="IPR026021">
    <property type="entry name" value="YdjA-like"/>
</dbReference>
<evidence type="ECO:0000256" key="8">
    <source>
        <dbReference type="SAM" id="Phobius"/>
    </source>
</evidence>
<evidence type="ECO:0000256" key="7">
    <source>
        <dbReference type="ARBA" id="ARBA00023027"/>
    </source>
</evidence>
<keyword evidence="8" id="KW-0812">Transmembrane</keyword>
<keyword evidence="5" id="KW-0521">NADP</keyword>
<proteinExistence type="inferred from homology"/>
<keyword evidence="11" id="KW-1185">Reference proteome</keyword>
<evidence type="ECO:0000259" key="9">
    <source>
        <dbReference type="Pfam" id="PF00881"/>
    </source>
</evidence>
<organism evidence="10 11">
    <name type="scientific">Prymnesium parvum</name>
    <name type="common">Toxic golden alga</name>
    <dbReference type="NCBI Taxonomy" id="97485"/>
    <lineage>
        <taxon>Eukaryota</taxon>
        <taxon>Haptista</taxon>
        <taxon>Haptophyta</taxon>
        <taxon>Prymnesiophyceae</taxon>
        <taxon>Prymnesiales</taxon>
        <taxon>Prymnesiaceae</taxon>
        <taxon>Prymnesium</taxon>
    </lineage>
</organism>
<comment type="cofactor">
    <cofactor evidence="1">
        <name>FMN</name>
        <dbReference type="ChEBI" id="CHEBI:58210"/>
    </cofactor>
</comment>
<evidence type="ECO:0000256" key="6">
    <source>
        <dbReference type="ARBA" id="ARBA00023002"/>
    </source>
</evidence>
<keyword evidence="4" id="KW-0288">FMN</keyword>
<protein>
    <recommendedName>
        <fullName evidence="9">Nitroreductase domain-containing protein</fullName>
    </recommendedName>
</protein>
<gene>
    <name evidence="10" type="ORF">AB1Y20_013792</name>
</gene>
<dbReference type="PANTHER" id="PTHR43821">
    <property type="entry name" value="NAD(P)H NITROREDUCTASE YDJA-RELATED"/>
    <property type="match status" value="1"/>
</dbReference>
<dbReference type="PANTHER" id="PTHR43821:SF1">
    <property type="entry name" value="NAD(P)H NITROREDUCTASE YDJA-RELATED"/>
    <property type="match status" value="1"/>
</dbReference>
<feature type="transmembrane region" description="Helical" evidence="8">
    <location>
        <begin position="74"/>
        <end position="96"/>
    </location>
</feature>
<comment type="caution">
    <text evidence="10">The sequence shown here is derived from an EMBL/GenBank/DDBJ whole genome shotgun (WGS) entry which is preliminary data.</text>
</comment>
<reference evidence="10 11" key="1">
    <citation type="journal article" date="2024" name="Science">
        <title>Giant polyketide synthase enzymes in the biosynthesis of giant marine polyether toxins.</title>
        <authorList>
            <person name="Fallon T.R."/>
            <person name="Shende V.V."/>
            <person name="Wierzbicki I.H."/>
            <person name="Pendleton A.L."/>
            <person name="Watervoot N.F."/>
            <person name="Auber R.P."/>
            <person name="Gonzalez D.J."/>
            <person name="Wisecaver J.H."/>
            <person name="Moore B.S."/>
        </authorList>
    </citation>
    <scope>NUCLEOTIDE SEQUENCE [LARGE SCALE GENOMIC DNA]</scope>
    <source>
        <strain evidence="10 11">12B1</strain>
    </source>
</reference>
<feature type="domain" description="Nitroreductase" evidence="9">
    <location>
        <begin position="127"/>
        <end position="301"/>
    </location>
</feature>
<dbReference type="Gene3D" id="3.40.109.10">
    <property type="entry name" value="NADH Oxidase"/>
    <property type="match status" value="1"/>
</dbReference>
<keyword evidence="6" id="KW-0560">Oxidoreductase</keyword>
<evidence type="ECO:0000256" key="4">
    <source>
        <dbReference type="ARBA" id="ARBA00022643"/>
    </source>
</evidence>
<keyword evidence="3" id="KW-0285">Flavoprotein</keyword>
<evidence type="ECO:0000256" key="2">
    <source>
        <dbReference type="ARBA" id="ARBA00007118"/>
    </source>
</evidence>
<dbReference type="GO" id="GO:0016491">
    <property type="term" value="F:oxidoreductase activity"/>
    <property type="evidence" value="ECO:0007669"/>
    <property type="project" value="UniProtKB-KW"/>
</dbReference>
<evidence type="ECO:0000256" key="3">
    <source>
        <dbReference type="ARBA" id="ARBA00022630"/>
    </source>
</evidence>
<keyword evidence="8" id="KW-0472">Membrane</keyword>